<sequence>MNTQKAKEHKFCCERCGKDITRRRLRVNTRLCMECDDRLAQFRDDFWYLRDKIII</sequence>
<evidence type="ECO:0000313" key="2">
    <source>
        <dbReference type="EMBL" id="QJA97069.1"/>
    </source>
</evidence>
<evidence type="ECO:0000313" key="1">
    <source>
        <dbReference type="EMBL" id="QJA68148.1"/>
    </source>
</evidence>
<protein>
    <submittedName>
        <fullName evidence="2">Uncharacterized protein</fullName>
    </submittedName>
</protein>
<accession>A0A6M3LSG7</accession>
<dbReference type="AlphaFoldDB" id="A0A6M3LSG7"/>
<dbReference type="EMBL" id="MT143459">
    <property type="protein sequence ID" value="QJA97069.1"/>
    <property type="molecule type" value="Genomic_DNA"/>
</dbReference>
<reference evidence="2" key="1">
    <citation type="submission" date="2020-03" db="EMBL/GenBank/DDBJ databases">
        <title>The deep terrestrial virosphere.</title>
        <authorList>
            <person name="Holmfeldt K."/>
            <person name="Nilsson E."/>
            <person name="Simone D."/>
            <person name="Lopez-Fernandez M."/>
            <person name="Wu X."/>
            <person name="de Brujin I."/>
            <person name="Lundin D."/>
            <person name="Andersson A."/>
            <person name="Bertilsson S."/>
            <person name="Dopson M."/>
        </authorList>
    </citation>
    <scope>NUCLEOTIDE SEQUENCE</scope>
    <source>
        <strain evidence="1">MM415A07989</strain>
        <strain evidence="2">MM415B06748</strain>
    </source>
</reference>
<proteinExistence type="predicted"/>
<gene>
    <name evidence="1" type="ORF">MM415A07989_0003</name>
    <name evidence="2" type="ORF">MM415B06748_0009</name>
</gene>
<organism evidence="2">
    <name type="scientific">viral metagenome</name>
    <dbReference type="NCBI Taxonomy" id="1070528"/>
    <lineage>
        <taxon>unclassified sequences</taxon>
        <taxon>metagenomes</taxon>
        <taxon>organismal metagenomes</taxon>
    </lineage>
</organism>
<name>A0A6M3LSG7_9ZZZZ</name>
<dbReference type="EMBL" id="MT141591">
    <property type="protein sequence ID" value="QJA68148.1"/>
    <property type="molecule type" value="Genomic_DNA"/>
</dbReference>